<evidence type="ECO:0000313" key="2">
    <source>
        <dbReference type="EMBL" id="KAK3245414.1"/>
    </source>
</evidence>
<reference evidence="2 3" key="1">
    <citation type="journal article" date="2015" name="Genome Biol. Evol.">
        <title>Comparative Genomics of a Bacterivorous Green Alga Reveals Evolutionary Causalities and Consequences of Phago-Mixotrophic Mode of Nutrition.</title>
        <authorList>
            <person name="Burns J.A."/>
            <person name="Paasch A."/>
            <person name="Narechania A."/>
            <person name="Kim E."/>
        </authorList>
    </citation>
    <scope>NUCLEOTIDE SEQUENCE [LARGE SCALE GENOMIC DNA]</scope>
    <source>
        <strain evidence="2 3">PLY_AMNH</strain>
    </source>
</reference>
<dbReference type="AlphaFoldDB" id="A0AAE0C096"/>
<keyword evidence="3" id="KW-1185">Reference proteome</keyword>
<organism evidence="2 3">
    <name type="scientific">Cymbomonas tetramitiformis</name>
    <dbReference type="NCBI Taxonomy" id="36881"/>
    <lineage>
        <taxon>Eukaryota</taxon>
        <taxon>Viridiplantae</taxon>
        <taxon>Chlorophyta</taxon>
        <taxon>Pyramimonadophyceae</taxon>
        <taxon>Pyramimonadales</taxon>
        <taxon>Pyramimonadaceae</taxon>
        <taxon>Cymbomonas</taxon>
    </lineage>
</organism>
<comment type="caution">
    <text evidence="2">The sequence shown here is derived from an EMBL/GenBank/DDBJ whole genome shotgun (WGS) entry which is preliminary data.</text>
</comment>
<proteinExistence type="predicted"/>
<dbReference type="Proteomes" id="UP001190700">
    <property type="component" value="Unassembled WGS sequence"/>
</dbReference>
<evidence type="ECO:0000256" key="1">
    <source>
        <dbReference type="SAM" id="MobiDB-lite"/>
    </source>
</evidence>
<evidence type="ECO:0000313" key="3">
    <source>
        <dbReference type="Proteomes" id="UP001190700"/>
    </source>
</evidence>
<gene>
    <name evidence="2" type="ORF">CYMTET_45017</name>
</gene>
<dbReference type="EMBL" id="LGRX02030666">
    <property type="protein sequence ID" value="KAK3245414.1"/>
    <property type="molecule type" value="Genomic_DNA"/>
</dbReference>
<sequence>MGIPTSKGPQQWYSGKRKRGSPWGRGTKGSCRTDKPSKQTQQWRAERARADLKTAIEKAGSRFGNVAAARGVAIGVALQRKGGKTSLDVDHTQIGSGRVTAYWKMRVSRRLKGKSVIWDPAQTEAGISYGKSKKLARDKFGDEKGFRPCDNKIVHARHTLNEALQEFLPITPTAGKGGHEVSIFDFYSLVIPAYYIKLKALHFPPDGPDPQEDDLELLREAVTHWAF</sequence>
<feature type="region of interest" description="Disordered" evidence="1">
    <location>
        <begin position="1"/>
        <end position="42"/>
    </location>
</feature>
<accession>A0AAE0C096</accession>
<name>A0AAE0C096_9CHLO</name>
<protein>
    <submittedName>
        <fullName evidence="2">Uncharacterized protein</fullName>
    </submittedName>
</protein>